<reference evidence="8 9" key="1">
    <citation type="submission" date="2018-08" db="EMBL/GenBank/DDBJ databases">
        <title>Diversity &amp; Physiological Properties of Lignin-Decomposing Actinobacteria from Soil.</title>
        <authorList>
            <person name="Roh S.G."/>
            <person name="Kim S.B."/>
        </authorList>
    </citation>
    <scope>NUCLEOTIDE SEQUENCE [LARGE SCALE GENOMIC DNA]</scope>
    <source>
        <strain evidence="8 9">MMS17-GH009</strain>
    </source>
</reference>
<keyword evidence="4" id="KW-0572">Peptidoglycan-anchor</keyword>
<sequence>MLAAALTLAPLSLVPLMAAPAAHAAQACPPDPGYTDCLAFTHTGGGQDFTVPPGVTSVRAKAWGAGAAAEADSPAGTAAADHRSRPGAAGAFATALLDVTPGQRLTVVPGQGGRAHSEDPSSPAARTALGGGASSVLADEPHASARTLLAADGGTSPSAGGAAVGSGGGDVPAGLASHLTERQYVAGAGFGGFAHPAAPVKPGDRDGHDGRDGRDGGNGLVVLEWQAPDAASAKAAPVQGNASQAPSPSPSAASAPASAPSAPSAESVPPSGAAPAGHAPRAPGPPLDCSGNTIYAVQRGSSGAGTGTLLALASGTVGGANVTATTVSTLPAGSGFTNALGITDGGTAAYVVDQTPAVSGSVNVYGYNAATGAWTVYTGSAGPTSDSFVAGAVNPVNGIYYYASFEPGTATTPGVATLYGFNTTTNTAIPGVIGTFDLPVTGTSGPNGDITFDAGGNLYILSSVGTDAAIGRVSAPIPTTGSATGVPLTSTTLSTLDNPTDRSFNGAAFDNVGNLYIEFTSGTTTYLERLNPNTGAVTAGPTPYTNNAFLSVDLGACSTNPTLTLQKDIVGRFAESTTSNDQFTLEITGGGVTQGNTATTTGTSTGVQSPPAGPVIALSGTTYTLTETAASGSLSDYTTTYDCVDTANGNAPITSGSGVTTFNLPFPATVEDKNSPMVLCTFTNTPVPVTPALTIVKSASPTTVSAVGQVVDYSFLVTNTGNVTLTDVTVNETAFSGSGGPLVAACPPGAASLAPGASVTCTASYTVTQADINAGSITNTATATGTPPSGPPVTSPPSNATVTATANPALTIVKSVDATDLTAAGQVLHYMYLVTNTGNVTLTNVTVNETAFSGSGTPPVVSCPPAAASLAPGASVTCTASYTVTQADIDRGKVTNTATATGTPPSGPPVTSPPSSTSVPNTPEPALTIVKSASPTTVSAVGQVVDYSFLVTNTGNVTLTNVTVNETAFSGSGTPPVVTCPPGAASLAPGASVTCTASYTVTQSDLQSGKITDTATATGTPPSGPPVTSPPSTVTVTVTPAPALTVAKSVDATALTGVGQVLRYAYLVTNTGNVTLTDVTVNETAFSGAGSPPVVSCPPAAASLAPGASVTCTAEYTVTQADLNAGSITNTATATGTPPSGPPVTSPPSSTTVPNTPEPALTIVKSASPTTVSAVGQTVDYTYLVTNTGNVTLTDVTVNETAFSGSGAPPVVACPPGAASLAPGASVTCTAAYTVTQADIDRGKVTNTATATGTPPSGPPVTSPPSTTTVTTKEAHGHLPNTGTGTDTRLAELAGSLLLLGGGLTLATRRIRRRG</sequence>
<dbReference type="Pfam" id="PF20674">
    <property type="entry name" value="SpaA_3"/>
    <property type="match status" value="1"/>
</dbReference>
<protein>
    <submittedName>
        <fullName evidence="8">LPXTG cell wall anchor domain-containing protein</fullName>
    </submittedName>
</protein>
<organism evidence="8 9">
    <name type="scientific">Kitasatospora xanthocidica</name>
    <dbReference type="NCBI Taxonomy" id="83382"/>
    <lineage>
        <taxon>Bacteria</taxon>
        <taxon>Bacillati</taxon>
        <taxon>Actinomycetota</taxon>
        <taxon>Actinomycetes</taxon>
        <taxon>Kitasatosporales</taxon>
        <taxon>Streptomycetaceae</taxon>
        <taxon>Kitasatospora</taxon>
    </lineage>
</organism>
<evidence type="ECO:0000256" key="5">
    <source>
        <dbReference type="SAM" id="MobiDB-lite"/>
    </source>
</evidence>
<feature type="region of interest" description="Disordered" evidence="5">
    <location>
        <begin position="196"/>
        <end position="219"/>
    </location>
</feature>
<feature type="compositionally biased region" description="Low complexity" evidence="5">
    <location>
        <begin position="778"/>
        <end position="787"/>
    </location>
</feature>
<dbReference type="Proteomes" id="UP000263377">
    <property type="component" value="Unassembled WGS sequence"/>
</dbReference>
<dbReference type="Gene3D" id="2.60.40.10">
    <property type="entry name" value="Immunoglobulins"/>
    <property type="match status" value="3"/>
</dbReference>
<feature type="region of interest" description="Disordered" evidence="5">
    <location>
        <begin position="893"/>
        <end position="925"/>
    </location>
</feature>
<evidence type="ECO:0000256" key="2">
    <source>
        <dbReference type="ARBA" id="ARBA00022525"/>
    </source>
</evidence>
<dbReference type="InterPro" id="IPR051172">
    <property type="entry name" value="Chlamydia_OmcB"/>
</dbReference>
<evidence type="ECO:0000256" key="1">
    <source>
        <dbReference type="ARBA" id="ARBA00022512"/>
    </source>
</evidence>
<evidence type="ECO:0000313" key="9">
    <source>
        <dbReference type="Proteomes" id="UP000263377"/>
    </source>
</evidence>
<dbReference type="InterPro" id="IPR048834">
    <property type="entry name" value="SpaA_pre-album"/>
</dbReference>
<accession>A0A372ZNG5</accession>
<proteinExistence type="predicted"/>
<feature type="region of interest" description="Disordered" evidence="5">
    <location>
        <begin position="1012"/>
        <end position="1031"/>
    </location>
</feature>
<dbReference type="InterPro" id="IPR013783">
    <property type="entry name" value="Ig-like_fold"/>
</dbReference>
<feature type="region of interest" description="Disordered" evidence="5">
    <location>
        <begin position="107"/>
        <end position="136"/>
    </location>
</feature>
<dbReference type="Pfam" id="PF24346">
    <property type="entry name" value="DUF7507"/>
    <property type="match status" value="5"/>
</dbReference>
<evidence type="ECO:0000256" key="6">
    <source>
        <dbReference type="SAM" id="SignalP"/>
    </source>
</evidence>
<dbReference type="GO" id="GO:0005975">
    <property type="term" value="P:carbohydrate metabolic process"/>
    <property type="evidence" value="ECO:0007669"/>
    <property type="project" value="UniProtKB-ARBA"/>
</dbReference>
<keyword evidence="1" id="KW-0134">Cell wall</keyword>
<evidence type="ECO:0000313" key="8">
    <source>
        <dbReference type="EMBL" id="RGD57419.1"/>
    </source>
</evidence>
<keyword evidence="3 6" id="KW-0732">Signal</keyword>
<keyword evidence="9" id="KW-1185">Reference proteome</keyword>
<feature type="compositionally biased region" description="Low complexity" evidence="5">
    <location>
        <begin position="895"/>
        <end position="904"/>
    </location>
</feature>
<dbReference type="Pfam" id="PF00746">
    <property type="entry name" value="Gram_pos_anchor"/>
    <property type="match status" value="1"/>
</dbReference>
<gene>
    <name evidence="8" type="ORF">DR950_06080</name>
</gene>
<feature type="region of interest" description="Disordered" evidence="5">
    <location>
        <begin position="778"/>
        <end position="799"/>
    </location>
</feature>
<feature type="signal peptide" evidence="6">
    <location>
        <begin position="1"/>
        <end position="24"/>
    </location>
</feature>
<feature type="compositionally biased region" description="Basic and acidic residues" evidence="5">
    <location>
        <begin position="202"/>
        <end position="215"/>
    </location>
</feature>
<evidence type="ECO:0000259" key="7">
    <source>
        <dbReference type="PROSITE" id="PS50847"/>
    </source>
</evidence>
<feature type="chain" id="PRO_5016671735" evidence="6">
    <location>
        <begin position="25"/>
        <end position="1315"/>
    </location>
</feature>
<feature type="domain" description="Gram-positive cocci surface proteins LPxTG" evidence="7">
    <location>
        <begin position="1279"/>
        <end position="1315"/>
    </location>
</feature>
<evidence type="ECO:0000256" key="4">
    <source>
        <dbReference type="ARBA" id="ARBA00023088"/>
    </source>
</evidence>
<comment type="caution">
    <text evidence="8">The sequence shown here is derived from an EMBL/GenBank/DDBJ whole genome shotgun (WGS) entry which is preliminary data.</text>
</comment>
<name>A0A372ZNG5_9ACTN</name>
<feature type="compositionally biased region" description="Low complexity" evidence="5">
    <location>
        <begin position="231"/>
        <end position="281"/>
    </location>
</feature>
<dbReference type="PANTHER" id="PTHR34819:SF3">
    <property type="entry name" value="CELL SURFACE PROTEIN"/>
    <property type="match status" value="1"/>
</dbReference>
<keyword evidence="2" id="KW-0964">Secreted</keyword>
<feature type="region of interest" description="Disordered" evidence="5">
    <location>
        <begin position="231"/>
        <end position="287"/>
    </location>
</feature>
<feature type="compositionally biased region" description="Low complexity" evidence="5">
    <location>
        <begin position="1129"/>
        <end position="1138"/>
    </location>
</feature>
<dbReference type="InterPro" id="IPR047589">
    <property type="entry name" value="DUF11_rpt"/>
</dbReference>
<dbReference type="NCBIfam" id="TIGR01451">
    <property type="entry name" value="B_ant_repeat"/>
    <property type="match status" value="3"/>
</dbReference>
<dbReference type="EMBL" id="QVIG01000001">
    <property type="protein sequence ID" value="RGD57419.1"/>
    <property type="molecule type" value="Genomic_DNA"/>
</dbReference>
<dbReference type="InterPro" id="IPR019931">
    <property type="entry name" value="LPXTG_anchor"/>
</dbReference>
<feature type="region of interest" description="Disordered" evidence="5">
    <location>
        <begin position="1129"/>
        <end position="1157"/>
    </location>
</feature>
<feature type="region of interest" description="Disordered" evidence="5">
    <location>
        <begin position="1246"/>
        <end position="1286"/>
    </location>
</feature>
<dbReference type="NCBIfam" id="TIGR01167">
    <property type="entry name" value="LPXTG_anchor"/>
    <property type="match status" value="1"/>
</dbReference>
<dbReference type="PROSITE" id="PS50847">
    <property type="entry name" value="GRAM_POS_ANCHORING"/>
    <property type="match status" value="1"/>
</dbReference>
<dbReference type="InterPro" id="IPR055354">
    <property type="entry name" value="DUF7507"/>
</dbReference>
<dbReference type="PANTHER" id="PTHR34819">
    <property type="entry name" value="LARGE CYSTEINE-RICH PERIPLASMIC PROTEIN OMCB"/>
    <property type="match status" value="1"/>
</dbReference>
<evidence type="ECO:0000256" key="3">
    <source>
        <dbReference type="ARBA" id="ARBA00022729"/>
    </source>
</evidence>